<evidence type="ECO:0000313" key="7">
    <source>
        <dbReference type="EMBL" id="SDC76845.1"/>
    </source>
</evidence>
<keyword evidence="3 6" id="KW-0812">Transmembrane</keyword>
<feature type="transmembrane region" description="Helical" evidence="6">
    <location>
        <begin position="40"/>
        <end position="60"/>
    </location>
</feature>
<dbReference type="EMBL" id="FMYT01000013">
    <property type="protein sequence ID" value="SDC76845.1"/>
    <property type="molecule type" value="Genomic_DNA"/>
</dbReference>
<evidence type="ECO:0000256" key="3">
    <source>
        <dbReference type="ARBA" id="ARBA00022692"/>
    </source>
</evidence>
<keyword evidence="14" id="KW-1185">Reference proteome</keyword>
<evidence type="ECO:0000256" key="2">
    <source>
        <dbReference type="ARBA" id="ARBA00022475"/>
    </source>
</evidence>
<dbReference type="GO" id="GO:0005886">
    <property type="term" value="C:plasma membrane"/>
    <property type="evidence" value="ECO:0007669"/>
    <property type="project" value="UniProtKB-SubCell"/>
</dbReference>
<evidence type="ECO:0000313" key="12">
    <source>
        <dbReference type="Proteomes" id="UP000198612"/>
    </source>
</evidence>
<dbReference type="AlphaFoldDB" id="A0A1G6PC06"/>
<dbReference type="Proteomes" id="UP000199519">
    <property type="component" value="Unassembled WGS sequence"/>
</dbReference>
<keyword evidence="5 6" id="KW-0472">Membrane</keyword>
<proteinExistence type="predicted"/>
<keyword evidence="2" id="KW-1003">Cell membrane</keyword>
<feature type="transmembrane region" description="Helical" evidence="6">
    <location>
        <begin position="18"/>
        <end position="34"/>
    </location>
</feature>
<dbReference type="PANTHER" id="PTHR30482:SF10">
    <property type="entry name" value="HIGH-AFFINITY BRANCHED-CHAIN AMINO ACID TRANSPORT PROTEIN BRAE"/>
    <property type="match status" value="1"/>
</dbReference>
<organism evidence="7 16">
    <name type="scientific">Halanaerobium congolense</name>
    <dbReference type="NCBI Taxonomy" id="54121"/>
    <lineage>
        <taxon>Bacteria</taxon>
        <taxon>Bacillati</taxon>
        <taxon>Bacillota</taxon>
        <taxon>Clostridia</taxon>
        <taxon>Halanaerobiales</taxon>
        <taxon>Halanaerobiaceae</taxon>
        <taxon>Halanaerobium</taxon>
    </lineage>
</organism>
<dbReference type="EMBL" id="FOHG01000001">
    <property type="protein sequence ID" value="SES61426.1"/>
    <property type="molecule type" value="Genomic_DNA"/>
</dbReference>
<evidence type="ECO:0000313" key="11">
    <source>
        <dbReference type="EMBL" id="TDS33776.1"/>
    </source>
</evidence>
<evidence type="ECO:0000313" key="14">
    <source>
        <dbReference type="Proteomes" id="UP000199519"/>
    </source>
</evidence>
<dbReference type="EMBL" id="SOAA01000004">
    <property type="protein sequence ID" value="TDS33776.1"/>
    <property type="molecule type" value="Genomic_DNA"/>
</dbReference>
<evidence type="ECO:0000313" key="16">
    <source>
        <dbReference type="Proteomes" id="UP000324896"/>
    </source>
</evidence>
<feature type="transmembrane region" description="Helical" evidence="6">
    <location>
        <begin position="110"/>
        <end position="132"/>
    </location>
</feature>
<feature type="transmembrane region" description="Helical" evidence="6">
    <location>
        <begin position="259"/>
        <end position="288"/>
    </location>
</feature>
<dbReference type="Proteomes" id="UP000324896">
    <property type="component" value="Unassembled WGS sequence"/>
</dbReference>
<gene>
    <name evidence="11" type="ORF">BY453_104169</name>
    <name evidence="7" type="ORF">SAMN04488597_11376</name>
    <name evidence="8" type="ORF">SAMN04488598_101269</name>
    <name evidence="10" type="ORF">SAMN04515652_10122</name>
    <name evidence="9" type="ORF">SAMN04515654_107121</name>
</gene>
<dbReference type="Proteomes" id="UP000295758">
    <property type="component" value="Unassembled WGS sequence"/>
</dbReference>
<reference evidence="12 14" key="2">
    <citation type="submission" date="2016-10" db="EMBL/GenBank/DDBJ databases">
        <authorList>
            <person name="Varghese N."/>
            <person name="Submissions S."/>
        </authorList>
    </citation>
    <scope>NUCLEOTIDE SEQUENCE [LARGE SCALE GENOMIC DNA]</scope>
    <source>
        <strain evidence="7 16">WG10</strain>
        <strain evidence="8 14">WG2</strain>
        <strain evidence="10 12">WG5</strain>
    </source>
</reference>
<dbReference type="Proteomes" id="UP000198612">
    <property type="component" value="Unassembled WGS sequence"/>
</dbReference>
<dbReference type="Pfam" id="PF02653">
    <property type="entry name" value="BPD_transp_2"/>
    <property type="match status" value="1"/>
</dbReference>
<feature type="transmembrane region" description="Helical" evidence="6">
    <location>
        <begin position="176"/>
        <end position="195"/>
    </location>
</feature>
<dbReference type="InterPro" id="IPR001851">
    <property type="entry name" value="ABC_transp_permease"/>
</dbReference>
<dbReference type="Proteomes" id="UP000198945">
    <property type="component" value="Unassembled WGS sequence"/>
</dbReference>
<accession>A0A1G6PC06</accession>
<comment type="subcellular location">
    <subcellularLocation>
        <location evidence="1">Cell membrane</location>
        <topology evidence="1">Multi-pass membrane protein</topology>
    </subcellularLocation>
</comment>
<keyword evidence="4 6" id="KW-1133">Transmembrane helix</keyword>
<evidence type="ECO:0000256" key="4">
    <source>
        <dbReference type="ARBA" id="ARBA00022989"/>
    </source>
</evidence>
<feature type="transmembrane region" description="Helical" evidence="6">
    <location>
        <begin position="308"/>
        <end position="326"/>
    </location>
</feature>
<feature type="transmembrane region" description="Helical" evidence="6">
    <location>
        <begin position="225"/>
        <end position="247"/>
    </location>
</feature>
<evidence type="ECO:0000256" key="6">
    <source>
        <dbReference type="SAM" id="Phobius"/>
    </source>
</evidence>
<dbReference type="PANTHER" id="PTHR30482">
    <property type="entry name" value="HIGH-AFFINITY BRANCHED-CHAIN AMINO ACID TRANSPORT SYSTEM PERMEASE"/>
    <property type="match status" value="1"/>
</dbReference>
<evidence type="ECO:0000313" key="8">
    <source>
        <dbReference type="EMBL" id="SDE74369.1"/>
    </source>
</evidence>
<evidence type="ECO:0000313" key="10">
    <source>
        <dbReference type="EMBL" id="SES61426.1"/>
    </source>
</evidence>
<evidence type="ECO:0000313" key="13">
    <source>
        <dbReference type="Proteomes" id="UP000198945"/>
    </source>
</evidence>
<dbReference type="InterPro" id="IPR043428">
    <property type="entry name" value="LivM-like"/>
</dbReference>
<reference evidence="9 13" key="1">
    <citation type="submission" date="2016-10" db="EMBL/GenBank/DDBJ databases">
        <authorList>
            <person name="de Groot N.N."/>
        </authorList>
    </citation>
    <scope>NUCLEOTIDE SEQUENCE [LARGE SCALE GENOMIC DNA]</scope>
    <source>
        <strain evidence="9 13">WG7</strain>
    </source>
</reference>
<dbReference type="RefSeq" id="WP_089655112.1">
    <property type="nucleotide sequence ID" value="NZ_FMYT01000013.1"/>
</dbReference>
<name>A0A1G6PC06_9FIRM</name>
<dbReference type="EMBL" id="FNBJ01000001">
    <property type="protein sequence ID" value="SDE74369.1"/>
    <property type="molecule type" value="Genomic_DNA"/>
</dbReference>
<evidence type="ECO:0000256" key="1">
    <source>
        <dbReference type="ARBA" id="ARBA00004651"/>
    </source>
</evidence>
<feature type="transmembrane region" description="Helical" evidence="6">
    <location>
        <begin position="139"/>
        <end position="156"/>
    </location>
</feature>
<dbReference type="EMBL" id="FNEH01000007">
    <property type="protein sequence ID" value="SDI50677.1"/>
    <property type="molecule type" value="Genomic_DNA"/>
</dbReference>
<dbReference type="CDD" id="cd06581">
    <property type="entry name" value="TM_PBP1_LivM_like"/>
    <property type="match status" value="1"/>
</dbReference>
<dbReference type="GO" id="GO:0015658">
    <property type="term" value="F:branched-chain amino acid transmembrane transporter activity"/>
    <property type="evidence" value="ECO:0007669"/>
    <property type="project" value="InterPro"/>
</dbReference>
<reference evidence="11 15" key="3">
    <citation type="submission" date="2019-03" db="EMBL/GenBank/DDBJ databases">
        <title>Deep subsurface shale carbon reservoir microbial communities from Ohio and West Virginia, USA.</title>
        <authorList>
            <person name="Wrighton K."/>
        </authorList>
    </citation>
    <scope>NUCLEOTIDE SEQUENCE [LARGE SCALE GENOMIC DNA]</scope>
    <source>
        <strain evidence="11 15">UTICA-S4D12</strain>
    </source>
</reference>
<evidence type="ECO:0000313" key="15">
    <source>
        <dbReference type="Proteomes" id="UP000295758"/>
    </source>
</evidence>
<sequence length="343" mass="37717">MKLTENHSDNFFKNRKKYTLVILFIFFILLFILSNSLSGYYYRILLLFGINVILTLSLNITNGYANIFSLGHGGLMLAGGYTTALLTLPVEFKANTLSLPLWLEQAQVPFIFSIILAGIVAMIVGLTILLPAFRLKGHYFILASLGINIIMINIAENVRPITNGATGLRGAPPYTNIWWIFGIAIFLIYLIWTLLTARFGRAIKAIGKDQGLAEAMGVNSAKYKAYAFMISSFFTGVGGALWTHLILTISPSSFDLLVVFQIIMMLVIGGVSSISGSILGAAIITAILEILQPLQEGINLFGFEIPRMFGLTQVLLAVFLIIVMIYKPDGIMGEKEIKLLSTD</sequence>
<feature type="transmembrane region" description="Helical" evidence="6">
    <location>
        <begin position="67"/>
        <end position="90"/>
    </location>
</feature>
<evidence type="ECO:0000256" key="5">
    <source>
        <dbReference type="ARBA" id="ARBA00023136"/>
    </source>
</evidence>
<protein>
    <submittedName>
        <fullName evidence="11">Amino acid/amide ABC transporter membrane protein 2 (HAAT family)</fullName>
    </submittedName>
    <submittedName>
        <fullName evidence="7">Amino acid/amide ABC transporter membrane protein 2, HAAT family</fullName>
    </submittedName>
</protein>
<evidence type="ECO:0000313" key="9">
    <source>
        <dbReference type="EMBL" id="SDI50677.1"/>
    </source>
</evidence>